<evidence type="ECO:0000313" key="2">
    <source>
        <dbReference type="EMBL" id="AYD40878.1"/>
    </source>
</evidence>
<feature type="domain" description="Hemerythrin-like" evidence="1">
    <location>
        <begin position="3"/>
        <end position="134"/>
    </location>
</feature>
<sequence>MNIKDLKRQHVEITKSSNYILDNVDKATVEKNVHEIVKSINTVSGKLKIHLLSEDKYLYPHLLESENPKLNLFGKNYYEEMNKFSPIYEKYKSNYNTASKIKDNLQKFNVDTEQVFKLLMDRINREEKELYPLLD</sequence>
<dbReference type="Pfam" id="PF01814">
    <property type="entry name" value="Hemerythrin"/>
    <property type="match status" value="1"/>
</dbReference>
<dbReference type="SUPFAM" id="SSF48065">
    <property type="entry name" value="DBL homology domain (DH-domain)"/>
    <property type="match status" value="1"/>
</dbReference>
<dbReference type="AlphaFoldDB" id="A0A386H5N7"/>
<evidence type="ECO:0000313" key="3">
    <source>
        <dbReference type="Proteomes" id="UP000266301"/>
    </source>
</evidence>
<evidence type="ECO:0000259" key="1">
    <source>
        <dbReference type="Pfam" id="PF01814"/>
    </source>
</evidence>
<dbReference type="RefSeq" id="WP_119973261.1">
    <property type="nucleotide sequence ID" value="NZ_CP032416.1"/>
</dbReference>
<dbReference type="OrthoDB" id="360658at2"/>
<reference evidence="2 3" key="1">
    <citation type="journal article" date="2019" name="Int. J. Syst. Evol. Microbiol.">
        <title>Clostridium fermenticellae sp. nov., isolated from the mud in a fermentation cellar for the production of the Chinese liquor, baijiu.</title>
        <authorList>
            <person name="Xu P.X."/>
            <person name="Chai L.J."/>
            <person name="Qiu T."/>
            <person name="Zhang X.J."/>
            <person name="Lu Z.M."/>
            <person name="Xiao C."/>
            <person name="Wang S.T."/>
            <person name="Shen C.H."/>
            <person name="Shi J.S."/>
            <person name="Xu Z.H."/>
        </authorList>
    </citation>
    <scope>NUCLEOTIDE SEQUENCE [LARGE SCALE GENOMIC DNA]</scope>
    <source>
        <strain evidence="2 3">JN500901</strain>
    </source>
</reference>
<gene>
    <name evidence="2" type="ORF">D4Z93_10220</name>
</gene>
<organism evidence="2 3">
    <name type="scientific">Clostridium fermenticellae</name>
    <dbReference type="NCBI Taxonomy" id="2068654"/>
    <lineage>
        <taxon>Bacteria</taxon>
        <taxon>Bacillati</taxon>
        <taxon>Bacillota</taxon>
        <taxon>Clostridia</taxon>
        <taxon>Eubacteriales</taxon>
        <taxon>Clostridiaceae</taxon>
        <taxon>Clostridium</taxon>
    </lineage>
</organism>
<protein>
    <submittedName>
        <fullName evidence="2">Hemerythrin domain-containing protein</fullName>
    </submittedName>
</protein>
<dbReference type="KEGG" id="cfer:D4Z93_10220"/>
<dbReference type="EMBL" id="CP032416">
    <property type="protein sequence ID" value="AYD40878.1"/>
    <property type="molecule type" value="Genomic_DNA"/>
</dbReference>
<dbReference type="Proteomes" id="UP000266301">
    <property type="component" value="Chromosome"/>
</dbReference>
<keyword evidence="3" id="KW-1185">Reference proteome</keyword>
<accession>A0A386H5N7</accession>
<proteinExistence type="predicted"/>
<name>A0A386H5N7_9CLOT</name>
<dbReference type="InterPro" id="IPR012312">
    <property type="entry name" value="Hemerythrin-like"/>
</dbReference>
<dbReference type="InterPro" id="IPR035899">
    <property type="entry name" value="DBL_dom_sf"/>
</dbReference>